<dbReference type="AlphaFoldDB" id="A0A9P0B4I5"/>
<dbReference type="OrthoDB" id="10261079at2759"/>
<gene>
    <name evidence="6" type="ORF">MELIAE_LOCUS5762</name>
</gene>
<dbReference type="PANTHER" id="PTHR46983">
    <property type="entry name" value="CYSTEINE AND HISTIDINE-RICH DOMAIN-CONTAINING PROTEIN 1"/>
    <property type="match status" value="1"/>
</dbReference>
<feature type="domain" description="CS" evidence="4">
    <location>
        <begin position="216"/>
        <end position="307"/>
    </location>
</feature>
<dbReference type="PANTHER" id="PTHR46983:SF3">
    <property type="entry name" value="CHPADIPLOID STATE MAINTENANCE PROTEIN CHPA"/>
    <property type="match status" value="1"/>
</dbReference>
<dbReference type="Pfam" id="PF04969">
    <property type="entry name" value="CS"/>
    <property type="match status" value="1"/>
</dbReference>
<keyword evidence="1" id="KW-0479">Metal-binding</keyword>
<evidence type="ECO:0000259" key="4">
    <source>
        <dbReference type="PROSITE" id="PS51203"/>
    </source>
</evidence>
<keyword evidence="2" id="KW-0677">Repeat</keyword>
<dbReference type="InterPro" id="IPR039790">
    <property type="entry name" value="CHRD1"/>
</dbReference>
<keyword evidence="7" id="KW-1185">Reference proteome</keyword>
<evidence type="ECO:0000313" key="7">
    <source>
        <dbReference type="Proteomes" id="UP001154078"/>
    </source>
</evidence>
<dbReference type="SUPFAM" id="SSF49764">
    <property type="entry name" value="HSP20-like chaperones"/>
    <property type="match status" value="1"/>
</dbReference>
<dbReference type="EMBL" id="OV121134">
    <property type="protein sequence ID" value="CAH0553870.1"/>
    <property type="molecule type" value="Genomic_DNA"/>
</dbReference>
<dbReference type="InterPro" id="IPR007052">
    <property type="entry name" value="CS_dom"/>
</dbReference>
<evidence type="ECO:0000256" key="1">
    <source>
        <dbReference type="ARBA" id="ARBA00022723"/>
    </source>
</evidence>
<evidence type="ECO:0000256" key="3">
    <source>
        <dbReference type="ARBA" id="ARBA00022833"/>
    </source>
</evidence>
<organism evidence="6 7">
    <name type="scientific">Brassicogethes aeneus</name>
    <name type="common">Rape pollen beetle</name>
    <name type="synonym">Meligethes aeneus</name>
    <dbReference type="NCBI Taxonomy" id="1431903"/>
    <lineage>
        <taxon>Eukaryota</taxon>
        <taxon>Metazoa</taxon>
        <taxon>Ecdysozoa</taxon>
        <taxon>Arthropoda</taxon>
        <taxon>Hexapoda</taxon>
        <taxon>Insecta</taxon>
        <taxon>Pterygota</taxon>
        <taxon>Neoptera</taxon>
        <taxon>Endopterygota</taxon>
        <taxon>Coleoptera</taxon>
        <taxon>Polyphaga</taxon>
        <taxon>Cucujiformia</taxon>
        <taxon>Nitidulidae</taxon>
        <taxon>Meligethinae</taxon>
        <taxon>Brassicogethes</taxon>
    </lineage>
</organism>
<feature type="domain" description="CHORD" evidence="5">
    <location>
        <begin position="147"/>
        <end position="206"/>
    </location>
</feature>
<dbReference type="Gene3D" id="4.10.1130.20">
    <property type="match status" value="2"/>
</dbReference>
<evidence type="ECO:0000313" key="6">
    <source>
        <dbReference type="EMBL" id="CAH0553870.1"/>
    </source>
</evidence>
<dbReference type="GO" id="GO:0046872">
    <property type="term" value="F:metal ion binding"/>
    <property type="evidence" value="ECO:0007669"/>
    <property type="project" value="UniProtKB-KW"/>
</dbReference>
<name>A0A9P0B4I5_BRAAE</name>
<reference evidence="6" key="1">
    <citation type="submission" date="2021-12" db="EMBL/GenBank/DDBJ databases">
        <authorList>
            <person name="King R."/>
        </authorList>
    </citation>
    <scope>NUCLEOTIDE SEQUENCE</scope>
</reference>
<keyword evidence="3" id="KW-0862">Zinc</keyword>
<dbReference type="Gene3D" id="2.60.40.790">
    <property type="match status" value="1"/>
</dbReference>
<protein>
    <recommendedName>
        <fullName evidence="8">Cysteine and histidine-rich domain-containing protein</fullName>
    </recommendedName>
</protein>
<evidence type="ECO:0008006" key="8">
    <source>
        <dbReference type="Google" id="ProtNLM"/>
    </source>
</evidence>
<accession>A0A9P0B4I5</accession>
<sequence>MSSDSTLQCYNRGCGQKYDPATNKDDSCRHHPGEPFFHDAYKGWTCCNKKYTDFTEFLNTKGCSLSKHSNVKPPEPEKPVDVDIPDTEVIEVKPVVKSALERPSLDSALVLMKPQIAPSLLNSINSASVTTENANTDPNAIPLGTICKNGGCGEEYKGPTTNDTTCIHHSGVPIFHEGLKFWSCCQKRTTDFNAFLNQVGCVQGVHLWKKEEGDKSVDCRWDFHQTGTHVVVSVYAKQYCPYKSTVKLNPIRLVINLFFPQQDNGFFNLDIELRGIINIKASQVSMFGTKVEIKLKKAEPGNWSRLEVPKTNKQKTNNTIKNQLVDNITPKVEAVDLDDL</sequence>
<dbReference type="PROSITE" id="PS51203">
    <property type="entry name" value="CS"/>
    <property type="match status" value="1"/>
</dbReference>
<dbReference type="InterPro" id="IPR007051">
    <property type="entry name" value="CHORD_dom"/>
</dbReference>
<dbReference type="CDD" id="cd06488">
    <property type="entry name" value="p23_melusin_like"/>
    <property type="match status" value="1"/>
</dbReference>
<dbReference type="Proteomes" id="UP001154078">
    <property type="component" value="Chromosome 3"/>
</dbReference>
<feature type="domain" description="CHORD" evidence="5">
    <location>
        <begin position="9"/>
        <end position="68"/>
    </location>
</feature>
<evidence type="ECO:0000256" key="2">
    <source>
        <dbReference type="ARBA" id="ARBA00022737"/>
    </source>
</evidence>
<evidence type="ECO:0000259" key="5">
    <source>
        <dbReference type="PROSITE" id="PS51401"/>
    </source>
</evidence>
<proteinExistence type="predicted"/>
<dbReference type="Pfam" id="PF04968">
    <property type="entry name" value="CHORD"/>
    <property type="match status" value="2"/>
</dbReference>
<dbReference type="PROSITE" id="PS51401">
    <property type="entry name" value="CHORD"/>
    <property type="match status" value="2"/>
</dbReference>
<dbReference type="InterPro" id="IPR008978">
    <property type="entry name" value="HSP20-like_chaperone"/>
</dbReference>